<dbReference type="EMBL" id="JAMZIH010000930">
    <property type="protein sequence ID" value="KAJ1678697.1"/>
    <property type="molecule type" value="Genomic_DNA"/>
</dbReference>
<protein>
    <submittedName>
        <fullName evidence="1">Uncharacterized protein</fullName>
    </submittedName>
</protein>
<name>A0ACC1HQH0_9FUNG</name>
<sequence>MCGIQLIALRADHASRAEIQELRRSITEANQRRGPDWHGLLNVDIHDGQRLEFSAHVLHLRGSRIQEQPLRDASAGDVFCWNGEVFEGLDIGPEENDGRVLLEILRRSRRSELEVLSVLQRVQGPYAFIYWQATFVLSSVGYYCPALPDTSAAEAIERRANFWREVPARTVFCLNLGDGLTVQDIIPETFKTFEWWPHSESNNSSELARPTL</sequence>
<keyword evidence="2" id="KW-1185">Reference proteome</keyword>
<organism evidence="1 2">
    <name type="scientific">Spiromyces aspiralis</name>
    <dbReference type="NCBI Taxonomy" id="68401"/>
    <lineage>
        <taxon>Eukaryota</taxon>
        <taxon>Fungi</taxon>
        <taxon>Fungi incertae sedis</taxon>
        <taxon>Zoopagomycota</taxon>
        <taxon>Kickxellomycotina</taxon>
        <taxon>Kickxellomycetes</taxon>
        <taxon>Kickxellales</taxon>
        <taxon>Kickxellaceae</taxon>
        <taxon>Spiromyces</taxon>
    </lineage>
</organism>
<feature type="non-terminal residue" evidence="1">
    <location>
        <position position="212"/>
    </location>
</feature>
<reference evidence="1" key="1">
    <citation type="submission" date="2022-06" db="EMBL/GenBank/DDBJ databases">
        <title>Phylogenomic reconstructions and comparative analyses of Kickxellomycotina fungi.</title>
        <authorList>
            <person name="Reynolds N.K."/>
            <person name="Stajich J.E."/>
            <person name="Barry K."/>
            <person name="Grigoriev I.V."/>
            <person name="Crous P."/>
            <person name="Smith M.E."/>
        </authorList>
    </citation>
    <scope>NUCLEOTIDE SEQUENCE</scope>
    <source>
        <strain evidence="1">RSA 2271</strain>
    </source>
</reference>
<accession>A0ACC1HQH0</accession>
<dbReference type="Proteomes" id="UP001145114">
    <property type="component" value="Unassembled WGS sequence"/>
</dbReference>
<evidence type="ECO:0000313" key="2">
    <source>
        <dbReference type="Proteomes" id="UP001145114"/>
    </source>
</evidence>
<comment type="caution">
    <text evidence="1">The sequence shown here is derived from an EMBL/GenBank/DDBJ whole genome shotgun (WGS) entry which is preliminary data.</text>
</comment>
<evidence type="ECO:0000313" key="1">
    <source>
        <dbReference type="EMBL" id="KAJ1678697.1"/>
    </source>
</evidence>
<gene>
    <name evidence="1" type="ORF">EV182_003530</name>
</gene>
<proteinExistence type="predicted"/>